<reference evidence="5 6" key="1">
    <citation type="journal article" date="2019" name="Sci. Data">
        <title>Hybrid genome assembly and annotation of Danionella translucida.</title>
        <authorList>
            <person name="Kadobianskyi M."/>
            <person name="Schulze L."/>
            <person name="Schuelke M."/>
            <person name="Judkewitz B."/>
        </authorList>
    </citation>
    <scope>NUCLEOTIDE SEQUENCE [LARGE SCALE GENOMIC DNA]</scope>
    <source>
        <strain evidence="5 6">Bolton</strain>
    </source>
</reference>
<evidence type="ECO:0000313" key="5">
    <source>
        <dbReference type="EMBL" id="TRY60024.1"/>
    </source>
</evidence>
<proteinExistence type="inferred from homology"/>
<evidence type="ECO:0000256" key="2">
    <source>
        <dbReference type="SAM" id="Coils"/>
    </source>
</evidence>
<feature type="compositionally biased region" description="Low complexity" evidence="3">
    <location>
        <begin position="758"/>
        <end position="770"/>
    </location>
</feature>
<comment type="similarity">
    <text evidence="1">Belongs to the SKI family.</text>
</comment>
<dbReference type="Pfam" id="PF08782">
    <property type="entry name" value="c-SKI_SMAD_bind"/>
    <property type="match status" value="1"/>
</dbReference>
<dbReference type="GO" id="GO:0030514">
    <property type="term" value="P:negative regulation of BMP signaling pathway"/>
    <property type="evidence" value="ECO:0007669"/>
    <property type="project" value="TreeGrafter"/>
</dbReference>
<comment type="caution">
    <text evidence="5">The sequence shown here is derived from an EMBL/GenBank/DDBJ whole genome shotgun (WGS) entry which is preliminary data.</text>
</comment>
<feature type="compositionally biased region" description="Basic and acidic residues" evidence="3">
    <location>
        <begin position="552"/>
        <end position="567"/>
    </location>
</feature>
<evidence type="ECO:0000256" key="1">
    <source>
        <dbReference type="ARBA" id="ARBA00009513"/>
    </source>
</evidence>
<dbReference type="FunFam" id="3.10.390.10:FF:000002">
    <property type="entry name" value="Putative ski oncogene"/>
    <property type="match status" value="1"/>
</dbReference>
<evidence type="ECO:0000256" key="3">
    <source>
        <dbReference type="SAM" id="MobiDB-lite"/>
    </source>
</evidence>
<dbReference type="GO" id="GO:0046332">
    <property type="term" value="F:SMAD binding"/>
    <property type="evidence" value="ECO:0007669"/>
    <property type="project" value="InterPro"/>
</dbReference>
<dbReference type="Gene3D" id="3.10.260.20">
    <property type="entry name" value="Ski"/>
    <property type="match status" value="1"/>
</dbReference>
<protein>
    <recommendedName>
        <fullName evidence="4">c-SKI SMAD4-binding domain-containing protein</fullName>
    </recommendedName>
</protein>
<dbReference type="GO" id="GO:0000978">
    <property type="term" value="F:RNA polymerase II cis-regulatory region sequence-specific DNA binding"/>
    <property type="evidence" value="ECO:0007669"/>
    <property type="project" value="TreeGrafter"/>
</dbReference>
<dbReference type="STRING" id="623744.A0A553N3L6"/>
<feature type="region of interest" description="Disordered" evidence="3">
    <location>
        <begin position="432"/>
        <end position="470"/>
    </location>
</feature>
<dbReference type="GO" id="GO:0030512">
    <property type="term" value="P:negative regulation of transforming growth factor beta receptor signaling pathway"/>
    <property type="evidence" value="ECO:0007669"/>
    <property type="project" value="TreeGrafter"/>
</dbReference>
<dbReference type="InterPro" id="IPR003380">
    <property type="entry name" value="SKI/SNO/DAC"/>
</dbReference>
<dbReference type="InterPro" id="IPR023216">
    <property type="entry name" value="Tscrpt_reg_SKI_SnoN"/>
</dbReference>
<dbReference type="InterPro" id="IPR014890">
    <property type="entry name" value="c-SKI_SMAD4-bd_dom"/>
</dbReference>
<gene>
    <name evidence="5" type="ORF">DNTS_011018</name>
</gene>
<dbReference type="InterPro" id="IPR037000">
    <property type="entry name" value="Ski_DNA-bd_sf"/>
</dbReference>
<keyword evidence="2" id="KW-0175">Coiled coil</keyword>
<dbReference type="InterPro" id="IPR010919">
    <property type="entry name" value="SAND-like_dom_sf"/>
</dbReference>
<dbReference type="SMART" id="SM01046">
    <property type="entry name" value="c-SKI_SMAD_bind"/>
    <property type="match status" value="1"/>
</dbReference>
<dbReference type="SUPFAM" id="SSF63763">
    <property type="entry name" value="SAND domain-like"/>
    <property type="match status" value="1"/>
</dbReference>
<dbReference type="OrthoDB" id="3938623at2759"/>
<feature type="compositionally biased region" description="Acidic residues" evidence="3">
    <location>
        <begin position="1066"/>
        <end position="1077"/>
    </location>
</feature>
<dbReference type="GO" id="GO:0000122">
    <property type="term" value="P:negative regulation of transcription by RNA polymerase II"/>
    <property type="evidence" value="ECO:0007669"/>
    <property type="project" value="TreeGrafter"/>
</dbReference>
<feature type="compositionally biased region" description="Basic residues" evidence="3">
    <location>
        <begin position="1046"/>
        <end position="1056"/>
    </location>
</feature>
<accession>A0A553N3L6</accession>
<organism evidence="5 6">
    <name type="scientific">Danionella cerebrum</name>
    <dbReference type="NCBI Taxonomy" id="2873325"/>
    <lineage>
        <taxon>Eukaryota</taxon>
        <taxon>Metazoa</taxon>
        <taxon>Chordata</taxon>
        <taxon>Craniata</taxon>
        <taxon>Vertebrata</taxon>
        <taxon>Euteleostomi</taxon>
        <taxon>Actinopterygii</taxon>
        <taxon>Neopterygii</taxon>
        <taxon>Teleostei</taxon>
        <taxon>Ostariophysi</taxon>
        <taxon>Cypriniformes</taxon>
        <taxon>Danionidae</taxon>
        <taxon>Danioninae</taxon>
        <taxon>Danionella</taxon>
    </lineage>
</organism>
<sequence>MPSVNFRRHWGREMTDRHACAPHPFRARSLYARVGDAQTGEERQQTRAIIPSQSSNQCFDMASSQMSLKTPFKDLTSFKGNMKRLYRERLEDAPIKKRVMAEMNLKRRSLDSFPKPLKVKKEHEEHASSEMDIEERDFHVIGASKALDLSAGLKHTLAQFTLSSQSSLGGPAAFSAKSAQECTSPAGMAPLPSPPILGGGPLLVPCDSSTELTHSLLEGESISCFVVGGEKRLCLPQVLNSVLRDFSLQQINAVCDELYVYCSRCDAEQLHILKVLGILPFNAPSCGLITLTDAQRLCNALLRPGAALSTNPNGKQGLLKETEASFQVEHRCLGKCQGLFVPQFYIQPDAPCIQCMECQLLFSPQNFVMHSHKSPDKRTCHWGFDSAKWPCYLQLGRTHEGTAEEPELKQLLDEMKEKFHYPLKRRLDKKVTDDKIRGRKSSPGPCLANSKLSNNGLEEKLPSKGNSQSSPVFSRLFPDIKEEPGQSPIIHPNYYLYTYDKMVAPNVSLRKEGEVSQEVLGALLKQHYGKRTFCHDNQPPTDLPASPSSVTEEARSHHIGEAHERRQPTLPVTMETSMGGKQHAPISKMGKDSSMEDDKDRIMLEIVQMYRRQQEKLNSTLQKQLQLEMELEAVRGGEAARLRELSAEQLELQNELEAVHTEHAQRLGEVRLEQRQLEHRLEQLKQQSCVCHPKEQEAQYNAQLCELRCRLERAETERQELQEELCREREAREKLELMISQLQQQMIRSGNSPPTPSASPQSQHSPSSPAPELWVPQKVFLLGSPGGYSSALSLSKELCYKQQDANALQQQETDVNGKHCQIETRFLHRWSRFPFSFGFCRFGVLLIACFLHINSSHSFLCDETITTRPLLENACILESRPTVTFTLTLCLLRMGQLPLIPNCSFPPVLSVRREFVRNIRPRSRLIFFVHILRKTFHCAHFILNLITCAEGKNPPDFTQLPQLDYHGFIAVRGKYPSLHVMVKNYTKNKLKTVPTCIFACESLNHLYKHSNVCKSNANKSPITGRVSFIPLVSATCKTTSPGTKPISHRVVSRGKRSTAELHGDPEAIEEAEPDDIELQERARLRLQQRREEQERDVRGPRAEERSHNAP</sequence>
<dbReference type="Proteomes" id="UP000316079">
    <property type="component" value="Unassembled WGS sequence"/>
</dbReference>
<dbReference type="InterPro" id="IPR009061">
    <property type="entry name" value="DNA-bd_dom_put_sf"/>
</dbReference>
<feature type="compositionally biased region" description="Basic and acidic residues" evidence="3">
    <location>
        <begin position="1078"/>
        <end position="1110"/>
    </location>
</feature>
<feature type="region of interest" description="Disordered" evidence="3">
    <location>
        <begin position="747"/>
        <end position="770"/>
    </location>
</feature>
<name>A0A553N3L6_9TELE</name>
<dbReference type="Pfam" id="PF02437">
    <property type="entry name" value="Ski_Sno_DHD"/>
    <property type="match status" value="1"/>
</dbReference>
<keyword evidence="6" id="KW-1185">Reference proteome</keyword>
<dbReference type="PANTHER" id="PTHR10005:SF3">
    <property type="entry name" value="SKI-LIKE PROTEIN"/>
    <property type="match status" value="1"/>
</dbReference>
<dbReference type="GO" id="GO:0000981">
    <property type="term" value="F:DNA-binding transcription factor activity, RNA polymerase II-specific"/>
    <property type="evidence" value="ECO:0007669"/>
    <property type="project" value="TreeGrafter"/>
</dbReference>
<dbReference type="AlphaFoldDB" id="A0A553N3L6"/>
<dbReference type="GO" id="GO:0005667">
    <property type="term" value="C:transcription regulator complex"/>
    <property type="evidence" value="ECO:0007669"/>
    <property type="project" value="TreeGrafter"/>
</dbReference>
<dbReference type="SUPFAM" id="SSF46955">
    <property type="entry name" value="Putative DNA-binding domain"/>
    <property type="match status" value="1"/>
</dbReference>
<evidence type="ECO:0000313" key="6">
    <source>
        <dbReference type="Proteomes" id="UP000316079"/>
    </source>
</evidence>
<dbReference type="EMBL" id="SRMA01027086">
    <property type="protein sequence ID" value="TRY60024.1"/>
    <property type="molecule type" value="Genomic_DNA"/>
</dbReference>
<feature type="coiled-coil region" evidence="2">
    <location>
        <begin position="642"/>
        <end position="734"/>
    </location>
</feature>
<dbReference type="Gene3D" id="3.10.390.10">
    <property type="entry name" value="SAND domain-like"/>
    <property type="match status" value="1"/>
</dbReference>
<dbReference type="CDD" id="cd21084">
    <property type="entry name" value="DHD_Sno"/>
    <property type="match status" value="1"/>
</dbReference>
<dbReference type="PANTHER" id="PTHR10005">
    <property type="entry name" value="SKI ONCOGENE-RELATED"/>
    <property type="match status" value="1"/>
</dbReference>
<dbReference type="GO" id="GO:0005634">
    <property type="term" value="C:nucleus"/>
    <property type="evidence" value="ECO:0007669"/>
    <property type="project" value="TreeGrafter"/>
</dbReference>
<feature type="region of interest" description="Disordered" evidence="3">
    <location>
        <begin position="1039"/>
        <end position="1110"/>
    </location>
</feature>
<dbReference type="FunFam" id="3.10.260.20:FF:000002">
    <property type="entry name" value="SKI-like oncogene a"/>
    <property type="match status" value="1"/>
</dbReference>
<feature type="region of interest" description="Disordered" evidence="3">
    <location>
        <begin position="537"/>
        <end position="596"/>
    </location>
</feature>
<feature type="domain" description="c-SKI SMAD4-binding" evidence="4">
    <location>
        <begin position="325"/>
        <end position="420"/>
    </location>
</feature>
<dbReference type="GO" id="GO:0005737">
    <property type="term" value="C:cytoplasm"/>
    <property type="evidence" value="ECO:0007669"/>
    <property type="project" value="TreeGrafter"/>
</dbReference>
<evidence type="ECO:0000259" key="4">
    <source>
        <dbReference type="SMART" id="SM01046"/>
    </source>
</evidence>